<accession>A0A803SWS1</accession>
<dbReference type="AlphaFoldDB" id="A0A803SWS1"/>
<reference evidence="1" key="3">
    <citation type="submission" date="2025-09" db="UniProtKB">
        <authorList>
            <consortium name="Ensembl"/>
        </authorList>
    </citation>
    <scope>IDENTIFICATION</scope>
</reference>
<name>A0A803SWS1_ANOCA</name>
<reference evidence="1" key="2">
    <citation type="submission" date="2025-08" db="UniProtKB">
        <authorList>
            <consortium name="Ensembl"/>
        </authorList>
    </citation>
    <scope>IDENTIFICATION</scope>
</reference>
<dbReference type="Ensembl" id="ENSACAT00000043924.1">
    <property type="protein sequence ID" value="ENSACAP00000027411.1"/>
    <property type="gene ID" value="ENSACAG00000035663.1"/>
</dbReference>
<reference evidence="1 2" key="1">
    <citation type="submission" date="2009-12" db="EMBL/GenBank/DDBJ databases">
        <title>The Genome Sequence of Anolis carolinensis (Green Anole Lizard).</title>
        <authorList>
            <consortium name="The Genome Sequencing Platform"/>
            <person name="Di Palma F."/>
            <person name="Alfoldi J."/>
            <person name="Heiman D."/>
            <person name="Young S."/>
            <person name="Grabherr M."/>
            <person name="Johnson J."/>
            <person name="Lander E.S."/>
            <person name="Lindblad-Toh K."/>
        </authorList>
    </citation>
    <scope>NUCLEOTIDE SEQUENCE [LARGE SCALE GENOMIC DNA]</scope>
    <source>
        <strain evidence="1 2">JBL SC #1</strain>
    </source>
</reference>
<sequence length="168" mass="18298">HGFPPPPFPTTCIILRNKLDTEQMAVIKYTLTVSARGFEVSPALEIWALFLILRAFATKDTLSVAVDESWGFPWSFTTTKIIWVLLSSISSKACVVVISPLYSPTRQEPVVLWSSSYCSQALYPESPSIAWTLVIICPDTTGTDTRMGLSSVGPDTAGALSFSSTTKT</sequence>
<dbReference type="GeneTree" id="ENSGT01030000235101"/>
<organism evidence="1 2">
    <name type="scientific">Anolis carolinensis</name>
    <name type="common">Green anole</name>
    <name type="synonym">American chameleon</name>
    <dbReference type="NCBI Taxonomy" id="28377"/>
    <lineage>
        <taxon>Eukaryota</taxon>
        <taxon>Metazoa</taxon>
        <taxon>Chordata</taxon>
        <taxon>Craniata</taxon>
        <taxon>Vertebrata</taxon>
        <taxon>Euteleostomi</taxon>
        <taxon>Lepidosauria</taxon>
        <taxon>Squamata</taxon>
        <taxon>Bifurcata</taxon>
        <taxon>Unidentata</taxon>
        <taxon>Episquamata</taxon>
        <taxon>Toxicofera</taxon>
        <taxon>Iguania</taxon>
        <taxon>Dactyloidae</taxon>
        <taxon>Anolis</taxon>
    </lineage>
</organism>
<evidence type="ECO:0000313" key="2">
    <source>
        <dbReference type="Proteomes" id="UP000001646"/>
    </source>
</evidence>
<evidence type="ECO:0000313" key="1">
    <source>
        <dbReference type="Ensembl" id="ENSACAP00000027411.1"/>
    </source>
</evidence>
<protein>
    <submittedName>
        <fullName evidence="1">Uncharacterized protein</fullName>
    </submittedName>
</protein>
<dbReference type="InParanoid" id="A0A803SWS1"/>
<keyword evidence="2" id="KW-1185">Reference proteome</keyword>
<proteinExistence type="predicted"/>
<dbReference type="Proteomes" id="UP000001646">
    <property type="component" value="Chromosome 4"/>
</dbReference>